<dbReference type="Proteomes" id="UP000298210">
    <property type="component" value="Unassembled WGS sequence"/>
</dbReference>
<comment type="caution">
    <text evidence="4">The sequence shown here is derived from an EMBL/GenBank/DDBJ whole genome shotgun (WGS) entry which is preliminary data.</text>
</comment>
<gene>
    <name evidence="4" type="ORF">E2L03_09430</name>
</gene>
<evidence type="ECO:0000256" key="1">
    <source>
        <dbReference type="ARBA" id="ARBA00023125"/>
    </source>
</evidence>
<dbReference type="Gene3D" id="1.10.260.40">
    <property type="entry name" value="lambda repressor-like DNA-binding domains"/>
    <property type="match status" value="1"/>
</dbReference>
<feature type="coiled-coil region" evidence="2">
    <location>
        <begin position="2"/>
        <end position="29"/>
    </location>
</feature>
<sequence length="146" mass="16387">MKNRMNEHLKKLRKKNKLTQENVAEQLQVSRQAVAKWESGDTVPDMNHAIALARLFNVRLDDLASGEESQYGIGPKGKHIFGVTTISERGHIVIPKKARDLFQLRAGDKLLILGDEEQGLALVKNEHFLTLADDIFAAQNESDDVE</sequence>
<feature type="domain" description="HTH cro/C1-type" evidence="3">
    <location>
        <begin position="9"/>
        <end position="63"/>
    </location>
</feature>
<dbReference type="NCBIfam" id="TIGR01439">
    <property type="entry name" value="lp_hng_hel_AbrB"/>
    <property type="match status" value="1"/>
</dbReference>
<dbReference type="SUPFAM" id="SSF47413">
    <property type="entry name" value="lambda repressor-like DNA-binding domains"/>
    <property type="match status" value="1"/>
</dbReference>
<keyword evidence="1" id="KW-0238">DNA-binding</keyword>
<evidence type="ECO:0000256" key="2">
    <source>
        <dbReference type="SAM" id="Coils"/>
    </source>
</evidence>
<protein>
    <submittedName>
        <fullName evidence="4">Helix-turn-helix domain-containing protein</fullName>
    </submittedName>
</protein>
<dbReference type="PANTHER" id="PTHR46558:SF11">
    <property type="entry name" value="HTH-TYPE TRANSCRIPTIONAL REGULATOR XRE"/>
    <property type="match status" value="1"/>
</dbReference>
<dbReference type="SMART" id="SM00966">
    <property type="entry name" value="SpoVT_AbrB"/>
    <property type="match status" value="1"/>
</dbReference>
<dbReference type="InterPro" id="IPR007159">
    <property type="entry name" value="SpoVT-AbrB_dom"/>
</dbReference>
<dbReference type="SUPFAM" id="SSF89447">
    <property type="entry name" value="AbrB/MazE/MraZ-like"/>
    <property type="match status" value="1"/>
</dbReference>
<name>A0A4Y7WME6_9BACI</name>
<organism evidence="4 5">
    <name type="scientific">Shouchella lehensis</name>
    <dbReference type="NCBI Taxonomy" id="300825"/>
    <lineage>
        <taxon>Bacteria</taxon>
        <taxon>Bacillati</taxon>
        <taxon>Bacillota</taxon>
        <taxon>Bacilli</taxon>
        <taxon>Bacillales</taxon>
        <taxon>Bacillaceae</taxon>
        <taxon>Shouchella</taxon>
    </lineage>
</organism>
<dbReference type="Pfam" id="PF01381">
    <property type="entry name" value="HTH_3"/>
    <property type="match status" value="1"/>
</dbReference>
<dbReference type="Gene3D" id="2.10.260.10">
    <property type="match status" value="1"/>
</dbReference>
<evidence type="ECO:0000313" key="5">
    <source>
        <dbReference type="Proteomes" id="UP000298210"/>
    </source>
</evidence>
<proteinExistence type="predicted"/>
<dbReference type="InterPro" id="IPR001387">
    <property type="entry name" value="Cro/C1-type_HTH"/>
</dbReference>
<evidence type="ECO:0000259" key="3">
    <source>
        <dbReference type="PROSITE" id="PS50943"/>
    </source>
</evidence>
<evidence type="ECO:0000313" key="4">
    <source>
        <dbReference type="EMBL" id="TES49670.1"/>
    </source>
</evidence>
<dbReference type="InterPro" id="IPR037914">
    <property type="entry name" value="SpoVT-AbrB_sf"/>
</dbReference>
<dbReference type="GO" id="GO:0003677">
    <property type="term" value="F:DNA binding"/>
    <property type="evidence" value="ECO:0007669"/>
    <property type="project" value="UniProtKB-KW"/>
</dbReference>
<keyword evidence="2" id="KW-0175">Coiled coil</keyword>
<dbReference type="EMBL" id="SNUX01000002">
    <property type="protein sequence ID" value="TES49670.1"/>
    <property type="molecule type" value="Genomic_DNA"/>
</dbReference>
<dbReference type="CDD" id="cd00093">
    <property type="entry name" value="HTH_XRE"/>
    <property type="match status" value="1"/>
</dbReference>
<dbReference type="AlphaFoldDB" id="A0A4Y7WME6"/>
<reference evidence="4 5" key="1">
    <citation type="submission" date="2019-03" db="EMBL/GenBank/DDBJ databases">
        <authorList>
            <person name="Liu G."/>
        </authorList>
    </citation>
    <scope>NUCLEOTIDE SEQUENCE [LARGE SCALE GENOMIC DNA]</scope>
    <source>
        <strain evidence="4 5">DSM 19099</strain>
    </source>
</reference>
<dbReference type="SMART" id="SM00530">
    <property type="entry name" value="HTH_XRE"/>
    <property type="match status" value="1"/>
</dbReference>
<dbReference type="InterPro" id="IPR010982">
    <property type="entry name" value="Lambda_DNA-bd_dom_sf"/>
</dbReference>
<dbReference type="PANTHER" id="PTHR46558">
    <property type="entry name" value="TRACRIPTIONAL REGULATORY PROTEIN-RELATED-RELATED"/>
    <property type="match status" value="1"/>
</dbReference>
<dbReference type="PROSITE" id="PS50943">
    <property type="entry name" value="HTH_CROC1"/>
    <property type="match status" value="1"/>
</dbReference>
<accession>A0A4Y7WME6</accession>